<feature type="domain" description="CARDB" evidence="1">
    <location>
        <begin position="257"/>
        <end position="358"/>
    </location>
</feature>
<dbReference type="InterPro" id="IPR013783">
    <property type="entry name" value="Ig-like_fold"/>
</dbReference>
<proteinExistence type="predicted"/>
<dbReference type="Pfam" id="PF13585">
    <property type="entry name" value="CHU_C"/>
    <property type="match status" value="1"/>
</dbReference>
<comment type="caution">
    <text evidence="2">The sequence shown here is derived from an EMBL/GenBank/DDBJ whole genome shotgun (WGS) entry which is preliminary data.</text>
</comment>
<gene>
    <name evidence="2" type="ORF">E6C50_06710</name>
</gene>
<dbReference type="EMBL" id="SSNZ01000002">
    <property type="protein sequence ID" value="THF51933.1"/>
    <property type="molecule type" value="Genomic_DNA"/>
</dbReference>
<dbReference type="Pfam" id="PF07705">
    <property type="entry name" value="CARDB"/>
    <property type="match status" value="1"/>
</dbReference>
<dbReference type="Gene3D" id="2.60.40.10">
    <property type="entry name" value="Immunoglobulins"/>
    <property type="match status" value="1"/>
</dbReference>
<dbReference type="OrthoDB" id="1140688at2"/>
<reference evidence="2 3" key="1">
    <citation type="submission" date="2019-04" db="EMBL/GenBank/DDBJ databases">
        <title>Flavobacterium sp. nov. isolated from construction timber.</title>
        <authorList>
            <person name="Lin S.-Y."/>
            <person name="Chang C.-T."/>
            <person name="Young C.-C."/>
        </authorList>
    </citation>
    <scope>NUCLEOTIDE SEQUENCE [LARGE SCALE GENOMIC DNA]</scope>
    <source>
        <strain evidence="2 3">CC-CTC003</strain>
    </source>
</reference>
<dbReference type="NCBIfam" id="TIGR04131">
    <property type="entry name" value="Bac_Flav_CTERM"/>
    <property type="match status" value="1"/>
</dbReference>
<dbReference type="InterPro" id="IPR026341">
    <property type="entry name" value="T9SS_type_B"/>
</dbReference>
<evidence type="ECO:0000259" key="1">
    <source>
        <dbReference type="Pfam" id="PF07705"/>
    </source>
</evidence>
<sequence>MNPEENSFQLAPSVYTSSSATLNLASGNTIEKAYLYWAGSGLGDFDIKLNNIPIRPDRTFSYQRNATGIILDYFSAFKDITDLVQQIGNGQYTISDLDVSPYIAQHFIRRTNFAGWAIIIVYKNETLPLNQLNVYDGMQAVPDVVNITLSSLNVIDNQNAKIGFLAWEGDKDILVNETLRINGNILSNPPLNPANNAFNGTNSITGSTTLYNMDLDVYDIQNNIAIGDTSATIQLTSGQDFVMINAIVTKLNSQLPDASVSIDNIGSSCNSKTITVDFTVYNRESTNPLPQGTGIKLYANETLVGTYQTLTTIPIDGHETRSVTVVLPETIASPFTLKVVVDPDNTVAEIHEDNNEASVTANLNVSPQVNPLPPLKVCNKGYGSGYYDFSNYDELVKTDPSQTVSFHETAEDANQNVNPIYNSHHYLSDQSPKELFVRVGDANCYTVTSFILQTYNCPPTIYNAVSANGDGLNDTFFIEGLRTIFLNFEIYIYNRWGKLVWRGDQYTEDWNGLIKDGVGHELAPEGTYFYILKLNDPDYPNDLTGFVYLTR</sequence>
<organism evidence="2 3">
    <name type="scientific">Flavobacterium supellecticarium</name>
    <dbReference type="NCBI Taxonomy" id="2565924"/>
    <lineage>
        <taxon>Bacteria</taxon>
        <taxon>Pseudomonadati</taxon>
        <taxon>Bacteroidota</taxon>
        <taxon>Flavobacteriia</taxon>
        <taxon>Flavobacteriales</taxon>
        <taxon>Flavobacteriaceae</taxon>
        <taxon>Flavobacterium</taxon>
    </lineage>
</organism>
<evidence type="ECO:0000313" key="3">
    <source>
        <dbReference type="Proteomes" id="UP000307507"/>
    </source>
</evidence>
<protein>
    <submittedName>
        <fullName evidence="2">T9SS type B sorting domain-containing protein</fullName>
    </submittedName>
</protein>
<dbReference type="InterPro" id="IPR011635">
    <property type="entry name" value="CARDB"/>
</dbReference>
<name>A0A4S4A0V1_9FLAO</name>
<accession>A0A4S4A0V1</accession>
<keyword evidence="3" id="KW-1185">Reference proteome</keyword>
<evidence type="ECO:0000313" key="2">
    <source>
        <dbReference type="EMBL" id="THF51933.1"/>
    </source>
</evidence>
<dbReference type="AlphaFoldDB" id="A0A4S4A0V1"/>
<dbReference type="Proteomes" id="UP000307507">
    <property type="component" value="Unassembled WGS sequence"/>
</dbReference>